<dbReference type="InterPro" id="IPR007712">
    <property type="entry name" value="RelE/ParE_toxin"/>
</dbReference>
<keyword evidence="3" id="KW-1185">Reference proteome</keyword>
<dbReference type="Proteomes" id="UP001589906">
    <property type="component" value="Unassembled WGS sequence"/>
</dbReference>
<dbReference type="InterPro" id="IPR035093">
    <property type="entry name" value="RelE/ParE_toxin_dom_sf"/>
</dbReference>
<evidence type="ECO:0000313" key="2">
    <source>
        <dbReference type="EMBL" id="MFC0632780.1"/>
    </source>
</evidence>
<sequence length="92" mass="10463">MRVVLSRNPNTDLLSHIEWLASQSPSAARAAQTAILSGLRTLAQFPASGRKTETGEHEWPIRFGRGGFIAVYRIERDRVIVGRIFDMRQDRR</sequence>
<accession>A0ABV6QZI5</accession>
<name>A0ABV6QZI5_9CAUL</name>
<organism evidence="2 3">
    <name type="scientific">Brevundimonas balnearis</name>
    <dbReference type="NCBI Taxonomy" id="1572858"/>
    <lineage>
        <taxon>Bacteria</taxon>
        <taxon>Pseudomonadati</taxon>
        <taxon>Pseudomonadota</taxon>
        <taxon>Alphaproteobacteria</taxon>
        <taxon>Caulobacterales</taxon>
        <taxon>Caulobacteraceae</taxon>
        <taxon>Brevundimonas</taxon>
    </lineage>
</organism>
<dbReference type="RefSeq" id="WP_376834040.1">
    <property type="nucleotide sequence ID" value="NZ_JBHLSW010000003.1"/>
</dbReference>
<proteinExistence type="predicted"/>
<evidence type="ECO:0000256" key="1">
    <source>
        <dbReference type="ARBA" id="ARBA00022649"/>
    </source>
</evidence>
<dbReference type="Gene3D" id="3.30.2310.20">
    <property type="entry name" value="RelE-like"/>
    <property type="match status" value="1"/>
</dbReference>
<dbReference type="EMBL" id="JBHLSW010000003">
    <property type="protein sequence ID" value="MFC0632780.1"/>
    <property type="molecule type" value="Genomic_DNA"/>
</dbReference>
<reference evidence="2 3" key="1">
    <citation type="submission" date="2024-09" db="EMBL/GenBank/DDBJ databases">
        <authorList>
            <person name="Sun Q."/>
            <person name="Mori K."/>
        </authorList>
    </citation>
    <scope>NUCLEOTIDE SEQUENCE [LARGE SCALE GENOMIC DNA]</scope>
    <source>
        <strain evidence="2 3">NCAIM B.02621</strain>
    </source>
</reference>
<dbReference type="Pfam" id="PF05016">
    <property type="entry name" value="ParE_toxin"/>
    <property type="match status" value="1"/>
</dbReference>
<evidence type="ECO:0000313" key="3">
    <source>
        <dbReference type="Proteomes" id="UP001589906"/>
    </source>
</evidence>
<keyword evidence="1" id="KW-1277">Toxin-antitoxin system</keyword>
<comment type="caution">
    <text evidence="2">The sequence shown here is derived from an EMBL/GenBank/DDBJ whole genome shotgun (WGS) entry which is preliminary data.</text>
</comment>
<gene>
    <name evidence="2" type="ORF">ACFFGE_02685</name>
</gene>
<protein>
    <submittedName>
        <fullName evidence="2">Type II toxin-antitoxin system RelE/ParE family toxin</fullName>
    </submittedName>
</protein>